<feature type="domain" description="RNase H type-1" evidence="2">
    <location>
        <begin position="149"/>
        <end position="210"/>
    </location>
</feature>
<dbReference type="Pfam" id="PF13456">
    <property type="entry name" value="RVT_3"/>
    <property type="match status" value="1"/>
</dbReference>
<name>A0AAP0F9S1_9MAGN</name>
<feature type="region of interest" description="Disordered" evidence="1">
    <location>
        <begin position="1"/>
        <end position="34"/>
    </location>
</feature>
<dbReference type="GO" id="GO:0003676">
    <property type="term" value="F:nucleic acid binding"/>
    <property type="evidence" value="ECO:0007669"/>
    <property type="project" value="InterPro"/>
</dbReference>
<dbReference type="InterPro" id="IPR044730">
    <property type="entry name" value="RNase_H-like_dom_plant"/>
</dbReference>
<gene>
    <name evidence="3" type="ORF">Sjap_020508</name>
</gene>
<dbReference type="Proteomes" id="UP001417504">
    <property type="component" value="Unassembled WGS sequence"/>
</dbReference>
<sequence length="350" mass="39985">MSNSEKEGPRACLRHHAKAKTNEPWSGHPEPVELDPEPRLITQRAWTRSGTTRHSPCPLEKHGTRSLKRGRPSRVMCVLWLPPELFLFKLNVDVDVDVRDDIFGCGIGGVVRDVEGSVHDALSLYVIGLYMTKKCRDGCYQKGSYFFIANGFQIFVVEGDASRVIKVIEDRTKHDTHRNLIMDICDIMRDVGCKCVYTPRKLNSVAHILAVGTSSLLQEILLYMDRFVGINGFTPKPYGGQFQLAGKKSIEALPTEWGMEREFDFERIAGMETFQEAYPALYHITRKQRAFIAEFVQDGEEVGWNLHPEVEWPEMKLVNMDPSEEYSMKSTYEAITLTNREDIQQAFQTM</sequence>
<dbReference type="CDD" id="cd06222">
    <property type="entry name" value="RNase_H_like"/>
    <property type="match status" value="1"/>
</dbReference>
<accession>A0AAP0F9S1</accession>
<organism evidence="3 4">
    <name type="scientific">Stephania japonica</name>
    <dbReference type="NCBI Taxonomy" id="461633"/>
    <lineage>
        <taxon>Eukaryota</taxon>
        <taxon>Viridiplantae</taxon>
        <taxon>Streptophyta</taxon>
        <taxon>Embryophyta</taxon>
        <taxon>Tracheophyta</taxon>
        <taxon>Spermatophyta</taxon>
        <taxon>Magnoliopsida</taxon>
        <taxon>Ranunculales</taxon>
        <taxon>Menispermaceae</taxon>
        <taxon>Menispermoideae</taxon>
        <taxon>Cissampelideae</taxon>
        <taxon>Stephania</taxon>
    </lineage>
</organism>
<dbReference type="GO" id="GO:0004523">
    <property type="term" value="F:RNA-DNA hybrid ribonuclease activity"/>
    <property type="evidence" value="ECO:0007669"/>
    <property type="project" value="InterPro"/>
</dbReference>
<evidence type="ECO:0000313" key="4">
    <source>
        <dbReference type="Proteomes" id="UP001417504"/>
    </source>
</evidence>
<dbReference type="EMBL" id="JBBNAE010000008">
    <property type="protein sequence ID" value="KAK9103254.1"/>
    <property type="molecule type" value="Genomic_DNA"/>
</dbReference>
<reference evidence="3 4" key="1">
    <citation type="submission" date="2024-01" db="EMBL/GenBank/DDBJ databases">
        <title>Genome assemblies of Stephania.</title>
        <authorList>
            <person name="Yang L."/>
        </authorList>
    </citation>
    <scope>NUCLEOTIDE SEQUENCE [LARGE SCALE GENOMIC DNA]</scope>
    <source>
        <strain evidence="3">QJT</strain>
        <tissue evidence="3">Leaf</tissue>
    </source>
</reference>
<evidence type="ECO:0000259" key="2">
    <source>
        <dbReference type="Pfam" id="PF13456"/>
    </source>
</evidence>
<protein>
    <recommendedName>
        <fullName evidence="2">RNase H type-1 domain-containing protein</fullName>
    </recommendedName>
</protein>
<proteinExistence type="predicted"/>
<evidence type="ECO:0000313" key="3">
    <source>
        <dbReference type="EMBL" id="KAK9103254.1"/>
    </source>
</evidence>
<dbReference type="InterPro" id="IPR002156">
    <property type="entry name" value="RNaseH_domain"/>
</dbReference>
<comment type="caution">
    <text evidence="3">The sequence shown here is derived from an EMBL/GenBank/DDBJ whole genome shotgun (WGS) entry which is preliminary data.</text>
</comment>
<keyword evidence="4" id="KW-1185">Reference proteome</keyword>
<dbReference type="AlphaFoldDB" id="A0AAP0F9S1"/>
<evidence type="ECO:0000256" key="1">
    <source>
        <dbReference type="SAM" id="MobiDB-lite"/>
    </source>
</evidence>